<feature type="transmembrane region" description="Helical" evidence="12">
    <location>
        <begin position="98"/>
        <end position="119"/>
    </location>
</feature>
<dbReference type="OrthoDB" id="9806299at2"/>
<dbReference type="GO" id="GO:0062054">
    <property type="term" value="F:fluoride channel activity"/>
    <property type="evidence" value="ECO:0007669"/>
    <property type="project" value="UniProtKB-UniRule"/>
</dbReference>
<keyword evidence="12" id="KW-0813">Transport</keyword>
<dbReference type="GO" id="GO:0005886">
    <property type="term" value="C:plasma membrane"/>
    <property type="evidence" value="ECO:0007669"/>
    <property type="project" value="UniProtKB-SubCell"/>
</dbReference>
<comment type="function">
    <text evidence="12">Fluoride-specific ion channel. Important for reducing fluoride concentration in the cell, thus reducing its toxicity.</text>
</comment>
<accession>A0A1B8H6N8</accession>
<evidence type="ECO:0000256" key="8">
    <source>
        <dbReference type="ARBA" id="ARBA00023136"/>
    </source>
</evidence>
<gene>
    <name evidence="13" type="primary">ccrB</name>
    <name evidence="12" type="synonym">crcB</name>
    <name evidence="12" type="synonym">fluC</name>
    <name evidence="13" type="ORF">AYY17_07535</name>
    <name evidence="14" type="ORF">AYY18_04575</name>
</gene>
<comment type="activity regulation">
    <text evidence="12">Na(+) is not transported, but it plays an essential structural role and its presence is essential for fluoride channel function.</text>
</comment>
<evidence type="ECO:0000313" key="15">
    <source>
        <dbReference type="Proteomes" id="UP000092247"/>
    </source>
</evidence>
<keyword evidence="6 12" id="KW-0915">Sodium</keyword>
<evidence type="ECO:0000256" key="9">
    <source>
        <dbReference type="ARBA" id="ARBA00023303"/>
    </source>
</evidence>
<evidence type="ECO:0000313" key="16">
    <source>
        <dbReference type="Proteomes" id="UP000092377"/>
    </source>
</evidence>
<dbReference type="EMBL" id="LZEY01000023">
    <property type="protein sequence ID" value="OBU07513.1"/>
    <property type="molecule type" value="Genomic_DNA"/>
</dbReference>
<dbReference type="RefSeq" id="WP_067402252.1">
    <property type="nucleotide sequence ID" value="NZ_CBCPID010000003.1"/>
</dbReference>
<keyword evidence="3" id="KW-0997">Cell inner membrane</keyword>
<feature type="transmembrane region" description="Helical" evidence="12">
    <location>
        <begin position="36"/>
        <end position="54"/>
    </location>
</feature>
<keyword evidence="4 12" id="KW-0812">Transmembrane</keyword>
<reference evidence="16" key="1">
    <citation type="submission" date="2016-06" db="EMBL/GenBank/DDBJ databases">
        <authorList>
            <person name="Butler K."/>
        </authorList>
    </citation>
    <scope>NUCLEOTIDE SEQUENCE [LARGE SCALE GENOMIC DNA]</scope>
    <source>
        <strain evidence="16">GCSL-Mp20</strain>
    </source>
</reference>
<proteinExistence type="inferred from homology"/>
<keyword evidence="5 12" id="KW-1133">Transmembrane helix</keyword>
<evidence type="ECO:0000256" key="1">
    <source>
        <dbReference type="ARBA" id="ARBA00004651"/>
    </source>
</evidence>
<evidence type="ECO:0000256" key="10">
    <source>
        <dbReference type="ARBA" id="ARBA00035120"/>
    </source>
</evidence>
<evidence type="ECO:0000256" key="11">
    <source>
        <dbReference type="ARBA" id="ARBA00035585"/>
    </source>
</evidence>
<comment type="caution">
    <text evidence="13">The sequence shown here is derived from an EMBL/GenBank/DDBJ whole genome shotgun (WGS) entry which is preliminary data.</text>
</comment>
<keyword evidence="9 12" id="KW-0407">Ion channel</keyword>
<dbReference type="InterPro" id="IPR003691">
    <property type="entry name" value="FluC"/>
</dbReference>
<comment type="subcellular location">
    <subcellularLocation>
        <location evidence="1 12">Cell membrane</location>
        <topology evidence="1 12">Multi-pass membrane protein</topology>
    </subcellularLocation>
</comment>
<evidence type="ECO:0000256" key="6">
    <source>
        <dbReference type="ARBA" id="ARBA00023053"/>
    </source>
</evidence>
<evidence type="ECO:0000256" key="5">
    <source>
        <dbReference type="ARBA" id="ARBA00022989"/>
    </source>
</evidence>
<protein>
    <recommendedName>
        <fullName evidence="12">Fluoride-specific ion channel FluC</fullName>
    </recommendedName>
</protein>
<evidence type="ECO:0000256" key="12">
    <source>
        <dbReference type="HAMAP-Rule" id="MF_00454"/>
    </source>
</evidence>
<evidence type="ECO:0000313" key="14">
    <source>
        <dbReference type="EMBL" id="OBU07513.1"/>
    </source>
</evidence>
<keyword evidence="16" id="KW-1185">Reference proteome</keyword>
<comment type="catalytic activity">
    <reaction evidence="11">
        <text>fluoride(in) = fluoride(out)</text>
        <dbReference type="Rhea" id="RHEA:76159"/>
        <dbReference type="ChEBI" id="CHEBI:17051"/>
    </reaction>
    <physiologicalReaction direction="left-to-right" evidence="11">
        <dbReference type="Rhea" id="RHEA:76160"/>
    </physiologicalReaction>
</comment>
<feature type="binding site" evidence="12">
    <location>
        <position position="73"/>
    </location>
    <ligand>
        <name>Na(+)</name>
        <dbReference type="ChEBI" id="CHEBI:29101"/>
        <note>structural</note>
    </ligand>
</feature>
<reference evidence="13 15" key="2">
    <citation type="submission" date="2016-06" db="EMBL/GenBank/DDBJ databases">
        <authorList>
            <person name="Kjaerup R.B."/>
            <person name="Dalgaard T.S."/>
            <person name="Juul-Madsen H.R."/>
        </authorList>
    </citation>
    <scope>NUCLEOTIDE SEQUENCE [LARGE SCALE GENOMIC DNA]</scope>
    <source>
        <strain evidence="14">GCSL-Mp20</strain>
        <strain evidence="13 15">GCSL-Mp3</strain>
    </source>
</reference>
<dbReference type="Proteomes" id="UP000092377">
    <property type="component" value="Unassembled WGS sequence"/>
</dbReference>
<dbReference type="Pfam" id="PF02537">
    <property type="entry name" value="CRCB"/>
    <property type="match status" value="1"/>
</dbReference>
<evidence type="ECO:0000256" key="7">
    <source>
        <dbReference type="ARBA" id="ARBA00023065"/>
    </source>
</evidence>
<keyword evidence="7 12" id="KW-0406">Ion transport</keyword>
<dbReference type="GO" id="GO:0046872">
    <property type="term" value="F:metal ion binding"/>
    <property type="evidence" value="ECO:0007669"/>
    <property type="project" value="UniProtKB-KW"/>
</dbReference>
<sequence length="132" mass="13601">MNMVILIFVGGAFGAICRELLMLGVPSLSDGFPLDILAANIIASFLLGITAALLQRNRINQYVNALVATGIMGGLSTFSSFVYGTFEIISSPGLLATGISYLLVSIAGGFLAVMAGLFLGNQVKPGTQNVAG</sequence>
<evidence type="ECO:0000313" key="13">
    <source>
        <dbReference type="EMBL" id="OBU04748.1"/>
    </source>
</evidence>
<evidence type="ECO:0000256" key="2">
    <source>
        <dbReference type="ARBA" id="ARBA00022475"/>
    </source>
</evidence>
<keyword evidence="12" id="KW-0479">Metal-binding</keyword>
<dbReference type="HAMAP" id="MF_00454">
    <property type="entry name" value="FluC"/>
    <property type="match status" value="1"/>
</dbReference>
<feature type="binding site" evidence="12">
    <location>
        <position position="76"/>
    </location>
    <ligand>
        <name>Na(+)</name>
        <dbReference type="ChEBI" id="CHEBI:29101"/>
        <note>structural</note>
    </ligand>
</feature>
<evidence type="ECO:0000256" key="3">
    <source>
        <dbReference type="ARBA" id="ARBA00022519"/>
    </source>
</evidence>
<comment type="similarity">
    <text evidence="10 12">Belongs to the fluoride channel Fluc/FEX (TC 1.A.43) family.</text>
</comment>
<feature type="transmembrane region" description="Helical" evidence="12">
    <location>
        <begin position="66"/>
        <end position="86"/>
    </location>
</feature>
<dbReference type="PANTHER" id="PTHR28259">
    <property type="entry name" value="FLUORIDE EXPORT PROTEIN 1-RELATED"/>
    <property type="match status" value="1"/>
</dbReference>
<dbReference type="PANTHER" id="PTHR28259:SF1">
    <property type="entry name" value="FLUORIDE EXPORT PROTEIN 1-RELATED"/>
    <property type="match status" value="1"/>
</dbReference>
<dbReference type="GO" id="GO:0140114">
    <property type="term" value="P:cellular detoxification of fluoride"/>
    <property type="evidence" value="ECO:0007669"/>
    <property type="project" value="UniProtKB-UniRule"/>
</dbReference>
<name>A0A1B8H6N8_9GAMM</name>
<dbReference type="Proteomes" id="UP000092247">
    <property type="component" value="Unassembled WGS sequence"/>
</dbReference>
<keyword evidence="2 12" id="KW-1003">Cell membrane</keyword>
<dbReference type="EMBL" id="LZEX01000034">
    <property type="protein sequence ID" value="OBU04748.1"/>
    <property type="molecule type" value="Genomic_DNA"/>
</dbReference>
<dbReference type="AlphaFoldDB" id="A0A1B8H6N8"/>
<organism evidence="13 15">
    <name type="scientific">Morganella psychrotolerans</name>
    <dbReference type="NCBI Taxonomy" id="368603"/>
    <lineage>
        <taxon>Bacteria</taxon>
        <taxon>Pseudomonadati</taxon>
        <taxon>Pseudomonadota</taxon>
        <taxon>Gammaproteobacteria</taxon>
        <taxon>Enterobacterales</taxon>
        <taxon>Morganellaceae</taxon>
        <taxon>Morganella</taxon>
    </lineage>
</organism>
<evidence type="ECO:0000256" key="4">
    <source>
        <dbReference type="ARBA" id="ARBA00022692"/>
    </source>
</evidence>
<keyword evidence="8 12" id="KW-0472">Membrane</keyword>